<dbReference type="RefSeq" id="WP_056574311.1">
    <property type="nucleotide sequence ID" value="NZ_CP033334.1"/>
</dbReference>
<evidence type="ECO:0000256" key="1">
    <source>
        <dbReference type="ARBA" id="ARBA00004429"/>
    </source>
</evidence>
<keyword evidence="2 8" id="KW-0813">Transport</keyword>
<gene>
    <name evidence="9" type="ORF">A8145_14660</name>
</gene>
<dbReference type="PANTHER" id="PTHR43357">
    <property type="entry name" value="INNER MEMBRANE ABC TRANSPORTER PERMEASE PROTEIN YDCV"/>
    <property type="match status" value="1"/>
</dbReference>
<protein>
    <submittedName>
        <fullName evidence="9">ABC transporter permease</fullName>
    </submittedName>
</protein>
<feature type="transmembrane region" description="Helical" evidence="8">
    <location>
        <begin position="134"/>
        <end position="157"/>
    </location>
</feature>
<feature type="transmembrane region" description="Helical" evidence="8">
    <location>
        <begin position="190"/>
        <end position="215"/>
    </location>
</feature>
<name>A0A6M7TUG1_RHILI</name>
<dbReference type="InterPro" id="IPR000515">
    <property type="entry name" value="MetI-like"/>
</dbReference>
<dbReference type="AlphaFoldDB" id="A0A6M7TUG1"/>
<evidence type="ECO:0000313" key="10">
    <source>
        <dbReference type="Proteomes" id="UP000093737"/>
    </source>
</evidence>
<dbReference type="PROSITE" id="PS50928">
    <property type="entry name" value="ABC_TM1"/>
    <property type="match status" value="1"/>
</dbReference>
<reference evidence="9 10" key="1">
    <citation type="submission" date="2016-05" db="EMBL/GenBank/DDBJ databases">
        <authorList>
            <person name="Ramsay J.P."/>
        </authorList>
    </citation>
    <scope>NUCLEOTIDE SEQUENCE [LARGE SCALE GENOMIC DNA]</scope>
    <source>
        <strain evidence="9 10">NZP2042</strain>
    </source>
</reference>
<evidence type="ECO:0000256" key="2">
    <source>
        <dbReference type="ARBA" id="ARBA00022448"/>
    </source>
</evidence>
<dbReference type="Proteomes" id="UP000093737">
    <property type="component" value="Unassembled WGS sequence"/>
</dbReference>
<dbReference type="CDD" id="cd06261">
    <property type="entry name" value="TM_PBP2"/>
    <property type="match status" value="1"/>
</dbReference>
<evidence type="ECO:0000256" key="6">
    <source>
        <dbReference type="ARBA" id="ARBA00022989"/>
    </source>
</evidence>
<keyword evidence="5 8" id="KW-0812">Transmembrane</keyword>
<evidence type="ECO:0000256" key="8">
    <source>
        <dbReference type="RuleBase" id="RU363032"/>
    </source>
</evidence>
<evidence type="ECO:0000256" key="3">
    <source>
        <dbReference type="ARBA" id="ARBA00022475"/>
    </source>
</evidence>
<feature type="transmembrane region" description="Helical" evidence="8">
    <location>
        <begin position="66"/>
        <end position="89"/>
    </location>
</feature>
<dbReference type="GO" id="GO:0005886">
    <property type="term" value="C:plasma membrane"/>
    <property type="evidence" value="ECO:0007669"/>
    <property type="project" value="UniProtKB-SubCell"/>
</dbReference>
<keyword evidence="3" id="KW-1003">Cell membrane</keyword>
<feature type="transmembrane region" description="Helical" evidence="8">
    <location>
        <begin position="235"/>
        <end position="257"/>
    </location>
</feature>
<organism evidence="9 10">
    <name type="scientific">Rhizobium loti</name>
    <name type="common">Mesorhizobium loti</name>
    <dbReference type="NCBI Taxonomy" id="381"/>
    <lineage>
        <taxon>Bacteria</taxon>
        <taxon>Pseudomonadati</taxon>
        <taxon>Pseudomonadota</taxon>
        <taxon>Alphaproteobacteria</taxon>
        <taxon>Hyphomicrobiales</taxon>
        <taxon>Phyllobacteriaceae</taxon>
        <taxon>Mesorhizobium</taxon>
    </lineage>
</organism>
<dbReference type="SUPFAM" id="SSF161098">
    <property type="entry name" value="MetI-like"/>
    <property type="match status" value="1"/>
</dbReference>
<evidence type="ECO:0000313" key="9">
    <source>
        <dbReference type="EMBL" id="OBQ65415.1"/>
    </source>
</evidence>
<dbReference type="Pfam" id="PF00528">
    <property type="entry name" value="BPD_transp_1"/>
    <property type="match status" value="1"/>
</dbReference>
<comment type="caution">
    <text evidence="9">The sequence shown here is derived from an EMBL/GenBank/DDBJ whole genome shotgun (WGS) entry which is preliminary data.</text>
</comment>
<evidence type="ECO:0000256" key="7">
    <source>
        <dbReference type="ARBA" id="ARBA00023136"/>
    </source>
</evidence>
<comment type="similarity">
    <text evidence="8">Belongs to the binding-protein-dependent transport system permease family.</text>
</comment>
<dbReference type="GO" id="GO:0055085">
    <property type="term" value="P:transmembrane transport"/>
    <property type="evidence" value="ECO:0007669"/>
    <property type="project" value="InterPro"/>
</dbReference>
<keyword evidence="7 8" id="KW-0472">Membrane</keyword>
<keyword evidence="4" id="KW-0997">Cell inner membrane</keyword>
<keyword evidence="6 8" id="KW-1133">Transmembrane helix</keyword>
<dbReference type="PANTHER" id="PTHR43357:SF4">
    <property type="entry name" value="INNER MEMBRANE ABC TRANSPORTER PERMEASE PROTEIN YDCV"/>
    <property type="match status" value="1"/>
</dbReference>
<feature type="transmembrane region" description="Helical" evidence="8">
    <location>
        <begin position="12"/>
        <end position="35"/>
    </location>
</feature>
<feature type="transmembrane region" description="Helical" evidence="8">
    <location>
        <begin position="101"/>
        <end position="122"/>
    </location>
</feature>
<proteinExistence type="inferred from homology"/>
<accession>A0A6M7TUG1</accession>
<sequence>MNRLPLLLRVSANAGASLVLAFLVLPILAVVPASFNKASFIYLPPRAWSGVWYERFLADPEWRTSLINSVEVAMLATIIAVVLGTLAAIGLRRIDGRLRTLVTGLFLAPMIVPVIVTAVALYRSALDVGLSGTILGMSLGHAILALPFVVINVGIALRAVDDNWLRAAAGLGAGPWRIFRTVTLPNITPGIVGGAIFSFITSFDEVIIAVFMAGYASKTLPVKIWESIRLEFTPVIAVAATVMIALAIVLFALAQILSRKSGSPSR</sequence>
<dbReference type="InterPro" id="IPR035906">
    <property type="entry name" value="MetI-like_sf"/>
</dbReference>
<dbReference type="Gene3D" id="1.10.3720.10">
    <property type="entry name" value="MetI-like"/>
    <property type="match status" value="1"/>
</dbReference>
<evidence type="ECO:0000256" key="4">
    <source>
        <dbReference type="ARBA" id="ARBA00022519"/>
    </source>
</evidence>
<evidence type="ECO:0000256" key="5">
    <source>
        <dbReference type="ARBA" id="ARBA00022692"/>
    </source>
</evidence>
<dbReference type="EMBL" id="LYTK01000012">
    <property type="protein sequence ID" value="OBQ65415.1"/>
    <property type="molecule type" value="Genomic_DNA"/>
</dbReference>
<comment type="subcellular location">
    <subcellularLocation>
        <location evidence="1">Cell inner membrane</location>
        <topology evidence="1">Multi-pass membrane protein</topology>
    </subcellularLocation>
    <subcellularLocation>
        <location evidence="8">Cell membrane</location>
        <topology evidence="8">Multi-pass membrane protein</topology>
    </subcellularLocation>
</comment>